<feature type="domain" description="ATP-grasp" evidence="2">
    <location>
        <begin position="168"/>
        <end position="375"/>
    </location>
</feature>
<comment type="caution">
    <text evidence="3">The sequence shown here is derived from an EMBL/GenBank/DDBJ whole genome shotgun (WGS) entry which is preliminary data.</text>
</comment>
<keyword evidence="1" id="KW-0547">Nucleotide-binding</keyword>
<gene>
    <name evidence="3" type="ORF">GCM10009759_15900</name>
</gene>
<dbReference type="PROSITE" id="PS50975">
    <property type="entry name" value="ATP_GRASP"/>
    <property type="match status" value="1"/>
</dbReference>
<protein>
    <submittedName>
        <fullName evidence="3">ATP-grasp domain-containing protein</fullName>
    </submittedName>
</protein>
<reference evidence="3 4" key="1">
    <citation type="journal article" date="2019" name="Int. J. Syst. Evol. Microbiol.">
        <title>The Global Catalogue of Microorganisms (GCM) 10K type strain sequencing project: providing services to taxonomists for standard genome sequencing and annotation.</title>
        <authorList>
            <consortium name="The Broad Institute Genomics Platform"/>
            <consortium name="The Broad Institute Genome Sequencing Center for Infectious Disease"/>
            <person name="Wu L."/>
            <person name="Ma J."/>
        </authorList>
    </citation>
    <scope>NUCLEOTIDE SEQUENCE [LARGE SCALE GENOMIC DNA]</scope>
    <source>
        <strain evidence="3 4">JCM 14559</strain>
    </source>
</reference>
<name>A0ABN2WIJ8_9ACTN</name>
<evidence type="ECO:0000256" key="1">
    <source>
        <dbReference type="PROSITE-ProRule" id="PRU00409"/>
    </source>
</evidence>
<proteinExistence type="predicted"/>
<evidence type="ECO:0000259" key="2">
    <source>
        <dbReference type="PROSITE" id="PS50975"/>
    </source>
</evidence>
<keyword evidence="4" id="KW-1185">Reference proteome</keyword>
<dbReference type="SUPFAM" id="SSF56059">
    <property type="entry name" value="Glutathione synthetase ATP-binding domain-like"/>
    <property type="match status" value="1"/>
</dbReference>
<keyword evidence="1" id="KW-0067">ATP-binding</keyword>
<dbReference type="Proteomes" id="UP001500897">
    <property type="component" value="Unassembled WGS sequence"/>
</dbReference>
<evidence type="ECO:0000313" key="4">
    <source>
        <dbReference type="Proteomes" id="UP001500897"/>
    </source>
</evidence>
<dbReference type="EMBL" id="BAAANS010000008">
    <property type="protein sequence ID" value="GAA2091366.1"/>
    <property type="molecule type" value="Genomic_DNA"/>
</dbReference>
<dbReference type="Pfam" id="PF18604">
    <property type="entry name" value="PreAtp-grasp"/>
    <property type="match status" value="1"/>
</dbReference>
<sequence>MTGPGFNRRLKTAVAGDDRAALVFLGNFEVEEQWARGEIGLPRLSSAGSTAVVNRMDEFALLLGGADDHVVLKTAPDREYLHYLGELGLRLPTVHVVADQLPGNTVTQDALADPGLLAVLERLGEQGALLLPHGVSELEEDLAAKAGIGIAGPSAALCKTVNSKVYSRRIADELGLRQPRGWACGTPAELDEAVAGATALLDEGAVLLFKEALGVSGKGISVIESARRLERTRQIVAKAARAAGTDRIAFVIEERVAKVADLNYQFTIARDGSVHLDFVKEAITANGVHLGHRFPPALDAGQLAELGRAAELLGSRLAADGFHGVVGVDAMTDPDGGLYPVIEINARNNMSTYQVRLQEQLLGPGRTALARHYPLALAEPLPFGAVRELLDGLLLRGPGGTGLVVNNFATVNAGAAAGTPFNGRLYGLVMGDSPAEVAALDAAITERLGRIEPSATPTRP</sequence>
<dbReference type="Gene3D" id="3.30.470.20">
    <property type="entry name" value="ATP-grasp fold, B domain"/>
    <property type="match status" value="1"/>
</dbReference>
<evidence type="ECO:0000313" key="3">
    <source>
        <dbReference type="EMBL" id="GAA2091366.1"/>
    </source>
</evidence>
<dbReference type="InterPro" id="IPR011761">
    <property type="entry name" value="ATP-grasp"/>
</dbReference>
<accession>A0ABN2WIJ8</accession>
<organism evidence="3 4">
    <name type="scientific">Kitasatospora saccharophila</name>
    <dbReference type="NCBI Taxonomy" id="407973"/>
    <lineage>
        <taxon>Bacteria</taxon>
        <taxon>Bacillati</taxon>
        <taxon>Actinomycetota</taxon>
        <taxon>Actinomycetes</taxon>
        <taxon>Kitasatosporales</taxon>
        <taxon>Streptomycetaceae</taxon>
        <taxon>Kitasatospora</taxon>
    </lineage>
</organism>
<dbReference type="InterPro" id="IPR040754">
    <property type="entry name" value="PreAtp-grasp"/>
</dbReference>